<dbReference type="Proteomes" id="UP000036958">
    <property type="component" value="Unassembled WGS sequence"/>
</dbReference>
<comment type="caution">
    <text evidence="1">The sequence shown here is derived from an EMBL/GenBank/DDBJ whole genome shotgun (WGS) entry which is preliminary data.</text>
</comment>
<name>A0A0L8V9X9_9BACT</name>
<proteinExistence type="predicted"/>
<keyword evidence="2" id="KW-1185">Reference proteome</keyword>
<dbReference type="EMBL" id="LGIA01000147">
    <property type="protein sequence ID" value="KOH45261.1"/>
    <property type="molecule type" value="Genomic_DNA"/>
</dbReference>
<protein>
    <submittedName>
        <fullName evidence="1">Uncharacterized protein</fullName>
    </submittedName>
</protein>
<sequence length="38" mass="4288">MTIDDFMLLASAPSFRRKPESVGKPFDPIRDCIILYSG</sequence>
<accession>A0A0L8V9X9</accession>
<reference evidence="2" key="1">
    <citation type="submission" date="2015-07" db="EMBL/GenBank/DDBJ databases">
        <title>Genome sequencing of Sunxiuqinia dokdonensis strain SK.</title>
        <authorList>
            <person name="Ahn S."/>
            <person name="Kim B.-C."/>
        </authorList>
    </citation>
    <scope>NUCLEOTIDE SEQUENCE [LARGE SCALE GENOMIC DNA]</scope>
    <source>
        <strain evidence="2">SK</strain>
    </source>
</reference>
<evidence type="ECO:0000313" key="1">
    <source>
        <dbReference type="EMBL" id="KOH45261.1"/>
    </source>
</evidence>
<gene>
    <name evidence="1" type="ORF">NC99_19530</name>
</gene>
<organism evidence="1 2">
    <name type="scientific">Sunxiuqinia dokdonensis</name>
    <dbReference type="NCBI Taxonomy" id="1409788"/>
    <lineage>
        <taxon>Bacteria</taxon>
        <taxon>Pseudomonadati</taxon>
        <taxon>Bacteroidota</taxon>
        <taxon>Bacteroidia</taxon>
        <taxon>Marinilabiliales</taxon>
        <taxon>Prolixibacteraceae</taxon>
        <taxon>Sunxiuqinia</taxon>
    </lineage>
</organism>
<evidence type="ECO:0000313" key="2">
    <source>
        <dbReference type="Proteomes" id="UP000036958"/>
    </source>
</evidence>
<dbReference type="AlphaFoldDB" id="A0A0L8V9X9"/>